<dbReference type="EMBL" id="FZON01000002">
    <property type="protein sequence ID" value="SNS04446.1"/>
    <property type="molecule type" value="Genomic_DNA"/>
</dbReference>
<organism evidence="2 3">
    <name type="scientific">Antarctobacter heliothermus</name>
    <dbReference type="NCBI Taxonomy" id="74033"/>
    <lineage>
        <taxon>Bacteria</taxon>
        <taxon>Pseudomonadati</taxon>
        <taxon>Pseudomonadota</taxon>
        <taxon>Alphaproteobacteria</taxon>
        <taxon>Rhodobacterales</taxon>
        <taxon>Roseobacteraceae</taxon>
        <taxon>Antarctobacter</taxon>
    </lineage>
</organism>
<evidence type="ECO:0000313" key="3">
    <source>
        <dbReference type="Proteomes" id="UP000198440"/>
    </source>
</evidence>
<protein>
    <submittedName>
        <fullName evidence="2">Uncharacterized protein</fullName>
    </submittedName>
</protein>
<feature type="transmembrane region" description="Helical" evidence="1">
    <location>
        <begin position="49"/>
        <end position="68"/>
    </location>
</feature>
<reference evidence="2 3" key="1">
    <citation type="submission" date="2017-06" db="EMBL/GenBank/DDBJ databases">
        <authorList>
            <person name="Kim H.J."/>
            <person name="Triplett B.A."/>
        </authorList>
    </citation>
    <scope>NUCLEOTIDE SEQUENCE [LARGE SCALE GENOMIC DNA]</scope>
    <source>
        <strain evidence="2 3">DSM 11445</strain>
    </source>
</reference>
<dbReference type="AlphaFoldDB" id="A0A239B939"/>
<gene>
    <name evidence="2" type="ORF">SAMN04488078_1002160</name>
</gene>
<feature type="transmembrane region" description="Helical" evidence="1">
    <location>
        <begin position="24"/>
        <end position="43"/>
    </location>
</feature>
<keyword evidence="1" id="KW-0472">Membrane</keyword>
<evidence type="ECO:0000313" key="2">
    <source>
        <dbReference type="EMBL" id="SNS04446.1"/>
    </source>
</evidence>
<accession>A0A239B939</accession>
<keyword evidence="1" id="KW-1133">Transmembrane helix</keyword>
<name>A0A239B939_9RHOB</name>
<dbReference type="Proteomes" id="UP000198440">
    <property type="component" value="Unassembled WGS sequence"/>
</dbReference>
<sequence length="70" mass="7133">MSPAESPASPAAEMANTQMSGEKVFYLVALVLVVIGAAMTLLFGLPGLAMTALALVPVVYALLILLSVGK</sequence>
<proteinExistence type="predicted"/>
<keyword evidence="1" id="KW-0812">Transmembrane</keyword>
<evidence type="ECO:0000256" key="1">
    <source>
        <dbReference type="SAM" id="Phobius"/>
    </source>
</evidence>
<dbReference type="RefSeq" id="WP_089276160.1">
    <property type="nucleotide sequence ID" value="NZ_FZON01000002.1"/>
</dbReference>